<feature type="domain" description="HTH gntR-type" evidence="4">
    <location>
        <begin position="15"/>
        <end position="83"/>
    </location>
</feature>
<dbReference type="PROSITE" id="PS50949">
    <property type="entry name" value="HTH_GNTR"/>
    <property type="match status" value="1"/>
</dbReference>
<dbReference type="PANTHER" id="PTHR43537:SF44">
    <property type="entry name" value="GNTR FAMILY REGULATORY PROTEIN"/>
    <property type="match status" value="1"/>
</dbReference>
<dbReference type="SUPFAM" id="SSF48008">
    <property type="entry name" value="GntR ligand-binding domain-like"/>
    <property type="match status" value="1"/>
</dbReference>
<reference evidence="5 6" key="1">
    <citation type="submission" date="2021-03" db="EMBL/GenBank/DDBJ databases">
        <title>Sequencing the genomes of 1000 actinobacteria strains.</title>
        <authorList>
            <person name="Klenk H.-P."/>
        </authorList>
    </citation>
    <scope>NUCLEOTIDE SEQUENCE [LARGE SCALE GENOMIC DNA]</scope>
    <source>
        <strain evidence="5 6">DSM 45510</strain>
    </source>
</reference>
<evidence type="ECO:0000256" key="2">
    <source>
        <dbReference type="ARBA" id="ARBA00023125"/>
    </source>
</evidence>
<evidence type="ECO:0000256" key="3">
    <source>
        <dbReference type="ARBA" id="ARBA00023163"/>
    </source>
</evidence>
<keyword evidence="1" id="KW-0805">Transcription regulation</keyword>
<evidence type="ECO:0000256" key="1">
    <source>
        <dbReference type="ARBA" id="ARBA00023015"/>
    </source>
</evidence>
<accession>A0ABS4PT94</accession>
<keyword evidence="6" id="KW-1185">Reference proteome</keyword>
<dbReference type="InterPro" id="IPR008920">
    <property type="entry name" value="TF_FadR/GntR_C"/>
</dbReference>
<dbReference type="InterPro" id="IPR036388">
    <property type="entry name" value="WH-like_DNA-bd_sf"/>
</dbReference>
<dbReference type="SMART" id="SM00895">
    <property type="entry name" value="FCD"/>
    <property type="match status" value="1"/>
</dbReference>
<dbReference type="EMBL" id="JAGGMS010000001">
    <property type="protein sequence ID" value="MBP2182640.1"/>
    <property type="molecule type" value="Genomic_DNA"/>
</dbReference>
<protein>
    <submittedName>
        <fullName evidence="5">DNA-binding FadR family transcriptional regulator</fullName>
    </submittedName>
</protein>
<dbReference type="GO" id="GO:0003677">
    <property type="term" value="F:DNA binding"/>
    <property type="evidence" value="ECO:0007669"/>
    <property type="project" value="UniProtKB-KW"/>
</dbReference>
<keyword evidence="3" id="KW-0804">Transcription</keyword>
<dbReference type="InterPro" id="IPR011711">
    <property type="entry name" value="GntR_C"/>
</dbReference>
<organism evidence="5 6">
    <name type="scientific">Amycolatopsis magusensis</name>
    <dbReference type="NCBI Taxonomy" id="882444"/>
    <lineage>
        <taxon>Bacteria</taxon>
        <taxon>Bacillati</taxon>
        <taxon>Actinomycetota</taxon>
        <taxon>Actinomycetes</taxon>
        <taxon>Pseudonocardiales</taxon>
        <taxon>Pseudonocardiaceae</taxon>
        <taxon>Amycolatopsis</taxon>
    </lineage>
</organism>
<dbReference type="Proteomes" id="UP000741013">
    <property type="component" value="Unassembled WGS sequence"/>
</dbReference>
<evidence type="ECO:0000259" key="4">
    <source>
        <dbReference type="PROSITE" id="PS50949"/>
    </source>
</evidence>
<keyword evidence="2 5" id="KW-0238">DNA-binding</keyword>
<proteinExistence type="predicted"/>
<dbReference type="RefSeq" id="WP_282773878.1">
    <property type="nucleotide sequence ID" value="NZ_JAGGMS010000001.1"/>
</dbReference>
<comment type="caution">
    <text evidence="5">The sequence shown here is derived from an EMBL/GenBank/DDBJ whole genome shotgun (WGS) entry which is preliminary data.</text>
</comment>
<dbReference type="PANTHER" id="PTHR43537">
    <property type="entry name" value="TRANSCRIPTIONAL REGULATOR, GNTR FAMILY"/>
    <property type="match status" value="1"/>
</dbReference>
<gene>
    <name evidence="5" type="ORF">JOM49_004166</name>
</gene>
<dbReference type="InterPro" id="IPR000524">
    <property type="entry name" value="Tscrpt_reg_HTH_GntR"/>
</dbReference>
<dbReference type="Gene3D" id="1.20.120.530">
    <property type="entry name" value="GntR ligand-binding domain-like"/>
    <property type="match status" value="1"/>
</dbReference>
<dbReference type="SUPFAM" id="SSF46785">
    <property type="entry name" value="Winged helix' DNA-binding domain"/>
    <property type="match status" value="1"/>
</dbReference>
<dbReference type="CDD" id="cd07377">
    <property type="entry name" value="WHTH_GntR"/>
    <property type="match status" value="1"/>
</dbReference>
<evidence type="ECO:0000313" key="6">
    <source>
        <dbReference type="Proteomes" id="UP000741013"/>
    </source>
</evidence>
<dbReference type="Gene3D" id="1.10.10.10">
    <property type="entry name" value="Winged helix-like DNA-binding domain superfamily/Winged helix DNA-binding domain"/>
    <property type="match status" value="1"/>
</dbReference>
<dbReference type="InterPro" id="IPR036390">
    <property type="entry name" value="WH_DNA-bd_sf"/>
</dbReference>
<dbReference type="Pfam" id="PF00392">
    <property type="entry name" value="GntR"/>
    <property type="match status" value="1"/>
</dbReference>
<sequence>MESSSSAAGPLGRHRTIHGQVVEWIGRRIVSGELSYGSRLPNEAELAAQLKVSRGGVREAVKALAAKGMVDPRPRLGTRVRPRNEWNLMDREVIDWHGQVAAPDFLDDLLELRLMVEPGAAHLAAERATAEQITALERAYDGMAEYAPQLPEREQSFVDADLGFHLILLRASGNQLIEQLGRLLETSLRQGLAASSHAPGGVAATLPLHHAVLAAVRAHRPVAASRAMRRLIETTANAVGRLSEDA</sequence>
<name>A0ABS4PT94_9PSEU</name>
<dbReference type="PRINTS" id="PR00035">
    <property type="entry name" value="HTHGNTR"/>
</dbReference>
<dbReference type="SMART" id="SM00345">
    <property type="entry name" value="HTH_GNTR"/>
    <property type="match status" value="1"/>
</dbReference>
<evidence type="ECO:0000313" key="5">
    <source>
        <dbReference type="EMBL" id="MBP2182640.1"/>
    </source>
</evidence>
<dbReference type="Pfam" id="PF07729">
    <property type="entry name" value="FCD"/>
    <property type="match status" value="1"/>
</dbReference>